<keyword evidence="1" id="KW-1133">Transmembrane helix</keyword>
<reference evidence="2 3" key="1">
    <citation type="submission" date="2024-10" db="EMBL/GenBank/DDBJ databases">
        <authorList>
            <person name="Yibar A."/>
            <person name="Saticioglu I.B."/>
            <person name="Duman M."/>
            <person name="Ajmi N."/>
            <person name="Gurler F."/>
            <person name="Ay H."/>
            <person name="Onuk E."/>
            <person name="Guler S."/>
            <person name="Romalde J.L."/>
        </authorList>
    </citation>
    <scope>NUCLEOTIDE SEQUENCE [LARGE SCALE GENOMIC DNA]</scope>
    <source>
        <strain evidence="2 3">14-MA-B</strain>
    </source>
</reference>
<feature type="transmembrane region" description="Helical" evidence="1">
    <location>
        <begin position="63"/>
        <end position="79"/>
    </location>
</feature>
<protein>
    <submittedName>
        <fullName evidence="2">Uncharacterized protein</fullName>
    </submittedName>
</protein>
<dbReference type="Proteomes" id="UP001607151">
    <property type="component" value="Unassembled WGS sequence"/>
</dbReference>
<keyword evidence="1" id="KW-0812">Transmembrane</keyword>
<comment type="caution">
    <text evidence="2">The sequence shown here is derived from an EMBL/GenBank/DDBJ whole genome shotgun (WGS) entry which is preliminary data.</text>
</comment>
<gene>
    <name evidence="2" type="ORF">ACGRQ9_06280</name>
</gene>
<accession>A0ABW7IU42</accession>
<evidence type="ECO:0000313" key="2">
    <source>
        <dbReference type="EMBL" id="MFH0265103.1"/>
    </source>
</evidence>
<evidence type="ECO:0000256" key="1">
    <source>
        <dbReference type="SAM" id="Phobius"/>
    </source>
</evidence>
<dbReference type="RefSeq" id="WP_089138154.1">
    <property type="nucleotide sequence ID" value="NZ_AP018685.1"/>
</dbReference>
<evidence type="ECO:0000313" key="3">
    <source>
        <dbReference type="Proteomes" id="UP001607151"/>
    </source>
</evidence>
<proteinExistence type="predicted"/>
<sequence length="85" mass="9891">MEPQQLEQQLTVLQKQVATMQSEIQLLTSQVKSLQSYTQVEEKAENKMARHEPIKDSRPKNEWLRVALVLGGILLWLLLEKNHLL</sequence>
<keyword evidence="3" id="KW-1185">Reference proteome</keyword>
<name>A0ABW7IU42_9VIBR</name>
<keyword evidence="1" id="KW-0472">Membrane</keyword>
<organism evidence="2 3">
    <name type="scientific">Vibrio rumoiensis</name>
    <dbReference type="NCBI Taxonomy" id="76258"/>
    <lineage>
        <taxon>Bacteria</taxon>
        <taxon>Pseudomonadati</taxon>
        <taxon>Pseudomonadota</taxon>
        <taxon>Gammaproteobacteria</taxon>
        <taxon>Vibrionales</taxon>
        <taxon>Vibrionaceae</taxon>
        <taxon>Vibrio</taxon>
    </lineage>
</organism>
<dbReference type="EMBL" id="JBIHSN010000002">
    <property type="protein sequence ID" value="MFH0265103.1"/>
    <property type="molecule type" value="Genomic_DNA"/>
</dbReference>